<proteinExistence type="predicted"/>
<evidence type="ECO:0000313" key="2">
    <source>
        <dbReference type="EMBL" id="ETN79189.1"/>
    </source>
</evidence>
<gene>
    <name evidence="2" type="ORF">NECAME_09954</name>
</gene>
<protein>
    <submittedName>
        <fullName evidence="2">Uncharacterized protein</fullName>
    </submittedName>
</protein>
<keyword evidence="3" id="KW-1185">Reference proteome</keyword>
<dbReference type="EMBL" id="KI659587">
    <property type="protein sequence ID" value="ETN79189.1"/>
    <property type="molecule type" value="Genomic_DNA"/>
</dbReference>
<sequence length="47" mass="5186">MLSETISVKLDKLPMSKSYVTVKQGAQRDSDSASSPMRLELKMLSTP</sequence>
<feature type="region of interest" description="Disordered" evidence="1">
    <location>
        <begin position="22"/>
        <end position="47"/>
    </location>
</feature>
<accession>W2TC60</accession>
<dbReference type="KEGG" id="nai:NECAME_09954"/>
<evidence type="ECO:0000313" key="3">
    <source>
        <dbReference type="Proteomes" id="UP000053676"/>
    </source>
</evidence>
<evidence type="ECO:0000256" key="1">
    <source>
        <dbReference type="SAM" id="MobiDB-lite"/>
    </source>
</evidence>
<name>W2TC60_NECAM</name>
<dbReference type="AlphaFoldDB" id="W2TC60"/>
<reference evidence="3" key="1">
    <citation type="journal article" date="2014" name="Nat. Genet.">
        <title>Genome of the human hookworm Necator americanus.</title>
        <authorList>
            <person name="Tang Y.T."/>
            <person name="Gao X."/>
            <person name="Rosa B.A."/>
            <person name="Abubucker S."/>
            <person name="Hallsworth-Pepin K."/>
            <person name="Martin J."/>
            <person name="Tyagi R."/>
            <person name="Heizer E."/>
            <person name="Zhang X."/>
            <person name="Bhonagiri-Palsikar V."/>
            <person name="Minx P."/>
            <person name="Warren W.C."/>
            <person name="Wang Q."/>
            <person name="Zhan B."/>
            <person name="Hotez P.J."/>
            <person name="Sternberg P.W."/>
            <person name="Dougall A."/>
            <person name="Gaze S.T."/>
            <person name="Mulvenna J."/>
            <person name="Sotillo J."/>
            <person name="Ranganathan S."/>
            <person name="Rabelo E.M."/>
            <person name="Wilson R.K."/>
            <person name="Felgner P.L."/>
            <person name="Bethony J."/>
            <person name="Hawdon J.M."/>
            <person name="Gasser R.B."/>
            <person name="Loukas A."/>
            <person name="Mitreva M."/>
        </authorList>
    </citation>
    <scope>NUCLEOTIDE SEQUENCE [LARGE SCALE GENOMIC DNA]</scope>
</reference>
<dbReference type="Proteomes" id="UP000053676">
    <property type="component" value="Unassembled WGS sequence"/>
</dbReference>
<organism evidence="2 3">
    <name type="scientific">Necator americanus</name>
    <name type="common">Human hookworm</name>
    <dbReference type="NCBI Taxonomy" id="51031"/>
    <lineage>
        <taxon>Eukaryota</taxon>
        <taxon>Metazoa</taxon>
        <taxon>Ecdysozoa</taxon>
        <taxon>Nematoda</taxon>
        <taxon>Chromadorea</taxon>
        <taxon>Rhabditida</taxon>
        <taxon>Rhabditina</taxon>
        <taxon>Rhabditomorpha</taxon>
        <taxon>Strongyloidea</taxon>
        <taxon>Ancylostomatidae</taxon>
        <taxon>Bunostominae</taxon>
        <taxon>Necator</taxon>
    </lineage>
</organism>